<feature type="coiled-coil region" evidence="3">
    <location>
        <begin position="112"/>
        <end position="164"/>
    </location>
</feature>
<dbReference type="PANTHER" id="PTHR20982">
    <property type="entry name" value="RIBOSOME RECYCLING FACTOR"/>
    <property type="match status" value="1"/>
</dbReference>
<name>A0A2H0DYS7_9BACT</name>
<protein>
    <submittedName>
        <fullName evidence="5">Ribosome recycling factor</fullName>
    </submittedName>
</protein>
<reference evidence="5 6" key="1">
    <citation type="submission" date="2017-09" db="EMBL/GenBank/DDBJ databases">
        <title>Depth-based differentiation of microbial function through sediment-hosted aquifers and enrichment of novel symbionts in the deep terrestrial subsurface.</title>
        <authorList>
            <person name="Probst A.J."/>
            <person name="Ladd B."/>
            <person name="Jarett J.K."/>
            <person name="Geller-Mcgrath D.E."/>
            <person name="Sieber C.M."/>
            <person name="Emerson J.B."/>
            <person name="Anantharaman K."/>
            <person name="Thomas B.C."/>
            <person name="Malmstrom R."/>
            <person name="Stieglmeier M."/>
            <person name="Klingl A."/>
            <person name="Woyke T."/>
            <person name="Ryan C.M."/>
            <person name="Banfield J.F."/>
        </authorList>
    </citation>
    <scope>NUCLEOTIDE SEQUENCE [LARGE SCALE GENOMIC DNA]</scope>
    <source>
        <strain evidence="5">CG22_combo_CG10-13_8_21_14_all_36_13</strain>
    </source>
</reference>
<dbReference type="NCBIfam" id="TIGR00496">
    <property type="entry name" value="frr"/>
    <property type="match status" value="1"/>
</dbReference>
<sequence length="182" mass="20655">MSDIKELQQKSTESLDWLEKEFGSIRTGRATASILDSIRVDSYGSKVPVVQVGNVNVEDSRTIRIVPWDTTQISALEKAISDANLGVSISSEDRGVRVIFPMLTEETRGNILKLAKAKLEQARISLRGARDETWQKIQTKEKNNEIAEDEKFRLKEEMEKVVKETNASMDEMYASKEKEIMM</sequence>
<evidence type="ECO:0000256" key="1">
    <source>
        <dbReference type="ARBA" id="ARBA00005912"/>
    </source>
</evidence>
<feature type="domain" description="Ribosome recycling factor" evidence="4">
    <location>
        <begin position="18"/>
        <end position="181"/>
    </location>
</feature>
<dbReference type="InterPro" id="IPR036191">
    <property type="entry name" value="RRF_sf"/>
</dbReference>
<dbReference type="Gene3D" id="1.10.132.20">
    <property type="entry name" value="Ribosome-recycling factor"/>
    <property type="match status" value="1"/>
</dbReference>
<evidence type="ECO:0000256" key="3">
    <source>
        <dbReference type="SAM" id="Coils"/>
    </source>
</evidence>
<dbReference type="SUPFAM" id="SSF55194">
    <property type="entry name" value="Ribosome recycling factor, RRF"/>
    <property type="match status" value="1"/>
</dbReference>
<dbReference type="InterPro" id="IPR023584">
    <property type="entry name" value="Ribosome_recyc_fac_dom"/>
</dbReference>
<keyword evidence="3" id="KW-0175">Coiled coil</keyword>
<evidence type="ECO:0000256" key="2">
    <source>
        <dbReference type="ARBA" id="ARBA00022917"/>
    </source>
</evidence>
<dbReference type="GO" id="GO:0006412">
    <property type="term" value="P:translation"/>
    <property type="evidence" value="ECO:0007669"/>
    <property type="project" value="UniProtKB-KW"/>
</dbReference>
<accession>A0A2H0DYS7</accession>
<comment type="caution">
    <text evidence="5">The sequence shown here is derived from an EMBL/GenBank/DDBJ whole genome shotgun (WGS) entry which is preliminary data.</text>
</comment>
<keyword evidence="2" id="KW-0648">Protein biosynthesis</keyword>
<dbReference type="AlphaFoldDB" id="A0A2H0DYS7"/>
<dbReference type="InterPro" id="IPR002661">
    <property type="entry name" value="Ribosome_recyc_fac"/>
</dbReference>
<dbReference type="Pfam" id="PF01765">
    <property type="entry name" value="RRF"/>
    <property type="match status" value="1"/>
</dbReference>
<evidence type="ECO:0000259" key="4">
    <source>
        <dbReference type="Pfam" id="PF01765"/>
    </source>
</evidence>
<dbReference type="EMBL" id="PCTT01000011">
    <property type="protein sequence ID" value="PIP87326.1"/>
    <property type="molecule type" value="Genomic_DNA"/>
</dbReference>
<dbReference type="GO" id="GO:0043023">
    <property type="term" value="F:ribosomal large subunit binding"/>
    <property type="evidence" value="ECO:0007669"/>
    <property type="project" value="TreeGrafter"/>
</dbReference>
<gene>
    <name evidence="5" type="ORF">COW81_00860</name>
</gene>
<dbReference type="Proteomes" id="UP000231143">
    <property type="component" value="Unassembled WGS sequence"/>
</dbReference>
<organism evidence="5 6">
    <name type="scientific">Candidatus Campbellbacteria bacterium CG22_combo_CG10-13_8_21_14_all_36_13</name>
    <dbReference type="NCBI Taxonomy" id="1974529"/>
    <lineage>
        <taxon>Bacteria</taxon>
        <taxon>Candidatus Campbelliibacteriota</taxon>
    </lineage>
</organism>
<evidence type="ECO:0000313" key="5">
    <source>
        <dbReference type="EMBL" id="PIP87326.1"/>
    </source>
</evidence>
<evidence type="ECO:0000313" key="6">
    <source>
        <dbReference type="Proteomes" id="UP000231143"/>
    </source>
</evidence>
<dbReference type="Gene3D" id="3.30.1360.40">
    <property type="match status" value="1"/>
</dbReference>
<proteinExistence type="inferred from homology"/>
<comment type="similarity">
    <text evidence="1">Belongs to the RRF family.</text>
</comment>
<dbReference type="FunFam" id="3.30.1360.40:FF:000001">
    <property type="entry name" value="Ribosome-recycling factor"/>
    <property type="match status" value="1"/>
</dbReference>
<dbReference type="PANTHER" id="PTHR20982:SF3">
    <property type="entry name" value="MITOCHONDRIAL RIBOSOME RECYCLING FACTOR PSEUDO 1"/>
    <property type="match status" value="1"/>
</dbReference>